<comment type="caution">
    <text evidence="2">The sequence shown here is derived from an EMBL/GenBank/DDBJ whole genome shotgun (WGS) entry which is preliminary data.</text>
</comment>
<dbReference type="Pfam" id="PF02627">
    <property type="entry name" value="CMD"/>
    <property type="match status" value="1"/>
</dbReference>
<evidence type="ECO:0000313" key="3">
    <source>
        <dbReference type="Proteomes" id="UP000769766"/>
    </source>
</evidence>
<organism evidence="2 3">
    <name type="scientific">Tectimicrobiota bacterium</name>
    <dbReference type="NCBI Taxonomy" id="2528274"/>
    <lineage>
        <taxon>Bacteria</taxon>
        <taxon>Pseudomonadati</taxon>
        <taxon>Nitrospinota/Tectimicrobiota group</taxon>
        <taxon>Candidatus Tectimicrobiota</taxon>
    </lineage>
</organism>
<dbReference type="GO" id="GO:0051920">
    <property type="term" value="F:peroxiredoxin activity"/>
    <property type="evidence" value="ECO:0007669"/>
    <property type="project" value="InterPro"/>
</dbReference>
<proteinExistence type="predicted"/>
<dbReference type="InterPro" id="IPR003779">
    <property type="entry name" value="CMD-like"/>
</dbReference>
<reference evidence="2" key="1">
    <citation type="submission" date="2020-07" db="EMBL/GenBank/DDBJ databases">
        <title>Huge and variable diversity of episymbiotic CPR bacteria and DPANN archaea in groundwater ecosystems.</title>
        <authorList>
            <person name="He C.Y."/>
            <person name="Keren R."/>
            <person name="Whittaker M."/>
            <person name="Farag I.F."/>
            <person name="Doudna J."/>
            <person name="Cate J.H.D."/>
            <person name="Banfield J.F."/>
        </authorList>
    </citation>
    <scope>NUCLEOTIDE SEQUENCE</scope>
    <source>
        <strain evidence="2">NC_groundwater_672_Ag_B-0.1um_62_36</strain>
    </source>
</reference>
<dbReference type="Proteomes" id="UP000769766">
    <property type="component" value="Unassembled WGS sequence"/>
</dbReference>
<dbReference type="Gene3D" id="1.20.1290.10">
    <property type="entry name" value="AhpD-like"/>
    <property type="match status" value="1"/>
</dbReference>
<feature type="domain" description="Carboxymuconolactone decarboxylase-like" evidence="1">
    <location>
        <begin position="16"/>
        <end position="89"/>
    </location>
</feature>
<sequence length="97" mass="10607">MEKPLFVTALEKNAPELLPKLQENLQFITTDSALPAKVKLLMAAVVDAIKAHPEGVKNLIKMAREKGATDEEIQDTLRFILAMDGLPGFITGISAYL</sequence>
<dbReference type="SUPFAM" id="SSF69118">
    <property type="entry name" value="AhpD-like"/>
    <property type="match status" value="1"/>
</dbReference>
<protein>
    <submittedName>
        <fullName evidence="2">Carboxymuconolactone decarboxylase family protein</fullName>
    </submittedName>
</protein>
<evidence type="ECO:0000259" key="1">
    <source>
        <dbReference type="Pfam" id="PF02627"/>
    </source>
</evidence>
<dbReference type="AlphaFoldDB" id="A0A932FZD0"/>
<evidence type="ECO:0000313" key="2">
    <source>
        <dbReference type="EMBL" id="MBI2875260.1"/>
    </source>
</evidence>
<gene>
    <name evidence="2" type="ORF">HYY20_00070</name>
</gene>
<dbReference type="EMBL" id="JACPRF010000002">
    <property type="protein sequence ID" value="MBI2875260.1"/>
    <property type="molecule type" value="Genomic_DNA"/>
</dbReference>
<name>A0A932FZD0_UNCTE</name>
<dbReference type="InterPro" id="IPR029032">
    <property type="entry name" value="AhpD-like"/>
</dbReference>
<accession>A0A932FZD0</accession>